<reference evidence="2" key="1">
    <citation type="journal article" date="2019" name="Int. J. Syst. Evol. Microbiol.">
        <title>The Global Catalogue of Microorganisms (GCM) 10K type strain sequencing project: providing services to taxonomists for standard genome sequencing and annotation.</title>
        <authorList>
            <consortium name="The Broad Institute Genomics Platform"/>
            <consortium name="The Broad Institute Genome Sequencing Center for Infectious Disease"/>
            <person name="Wu L."/>
            <person name="Ma J."/>
        </authorList>
    </citation>
    <scope>NUCLEOTIDE SEQUENCE [LARGE SCALE GENOMIC DNA]</scope>
    <source>
        <strain evidence="2">CGMCC 4.7277</strain>
    </source>
</reference>
<gene>
    <name evidence="1" type="ORF">ACFPP7_24540</name>
</gene>
<dbReference type="EMBL" id="JBHSMX010000066">
    <property type="protein sequence ID" value="MFC5524052.1"/>
    <property type="molecule type" value="Genomic_DNA"/>
</dbReference>
<keyword evidence="2" id="KW-1185">Reference proteome</keyword>
<dbReference type="Proteomes" id="UP001596084">
    <property type="component" value="Unassembled WGS sequence"/>
</dbReference>
<accession>A0ABW0QK81</accession>
<protein>
    <submittedName>
        <fullName evidence="1">Uncharacterized protein</fullName>
    </submittedName>
</protein>
<evidence type="ECO:0000313" key="1">
    <source>
        <dbReference type="EMBL" id="MFC5524052.1"/>
    </source>
</evidence>
<comment type="caution">
    <text evidence="1">The sequence shown here is derived from an EMBL/GenBank/DDBJ whole genome shotgun (WGS) entry which is preliminary data.</text>
</comment>
<name>A0ABW0QK81_9BURK</name>
<evidence type="ECO:0000313" key="2">
    <source>
        <dbReference type="Proteomes" id="UP001596084"/>
    </source>
</evidence>
<dbReference type="RefSeq" id="WP_068832022.1">
    <property type="nucleotide sequence ID" value="NZ_JBHSMX010000066.1"/>
</dbReference>
<sequence>MKPIICSGLGIEPCPKRDECTHYAHWTVDPRSQFNACSDSGQLKHFISTGTPKPATPQQELFA</sequence>
<proteinExistence type="predicted"/>
<organism evidence="1 2">
    <name type="scientific">Polaromonas jejuensis</name>
    <dbReference type="NCBI Taxonomy" id="457502"/>
    <lineage>
        <taxon>Bacteria</taxon>
        <taxon>Pseudomonadati</taxon>
        <taxon>Pseudomonadota</taxon>
        <taxon>Betaproteobacteria</taxon>
        <taxon>Burkholderiales</taxon>
        <taxon>Comamonadaceae</taxon>
        <taxon>Polaromonas</taxon>
    </lineage>
</organism>